<proteinExistence type="predicted"/>
<evidence type="ECO:0000256" key="1">
    <source>
        <dbReference type="SAM" id="MobiDB-lite"/>
    </source>
</evidence>
<evidence type="ECO:0000313" key="4">
    <source>
        <dbReference type="Proteomes" id="UP000217343"/>
    </source>
</evidence>
<dbReference type="Pfam" id="PF05406">
    <property type="entry name" value="WGR"/>
    <property type="match status" value="1"/>
</dbReference>
<gene>
    <name evidence="3" type="ORF">MYMAC_005634</name>
</gene>
<feature type="region of interest" description="Disordered" evidence="1">
    <location>
        <begin position="63"/>
        <end position="100"/>
    </location>
</feature>
<dbReference type="KEGG" id="mmas:MYMAC_005634"/>
<dbReference type="SMART" id="SM00773">
    <property type="entry name" value="WGR"/>
    <property type="match status" value="1"/>
</dbReference>
<dbReference type="InterPro" id="IPR008893">
    <property type="entry name" value="WGR_domain"/>
</dbReference>
<feature type="domain" description="WGR" evidence="2">
    <location>
        <begin position="1"/>
        <end position="80"/>
    </location>
</feature>
<evidence type="ECO:0000313" key="3">
    <source>
        <dbReference type="EMBL" id="ATB49980.1"/>
    </source>
</evidence>
<dbReference type="RefSeq" id="WP_013938454.1">
    <property type="nucleotide sequence ID" value="NZ_CP022203.1"/>
</dbReference>
<dbReference type="InterPro" id="IPR049809">
    <property type="entry name" value="YehF/YfeS-like_WGR"/>
</dbReference>
<dbReference type="Proteomes" id="UP000217343">
    <property type="component" value="Chromosome"/>
</dbReference>
<dbReference type="PROSITE" id="PS51977">
    <property type="entry name" value="WGR"/>
    <property type="match status" value="1"/>
</dbReference>
<dbReference type="OrthoDB" id="8859114at2"/>
<dbReference type="InterPro" id="IPR036930">
    <property type="entry name" value="WGR_dom_sf"/>
</dbReference>
<evidence type="ECO:0000259" key="2">
    <source>
        <dbReference type="PROSITE" id="PS51977"/>
    </source>
</evidence>
<reference evidence="3 4" key="1">
    <citation type="submission" date="2017-06" db="EMBL/GenBank/DDBJ databases">
        <title>Sequencing and comparative analysis of myxobacterial genomes.</title>
        <authorList>
            <person name="Rupp O."/>
            <person name="Goesmann A."/>
            <person name="Sogaard-Andersen L."/>
        </authorList>
    </citation>
    <scope>NUCLEOTIDE SEQUENCE [LARGE SCALE GENOMIC DNA]</scope>
    <source>
        <strain evidence="3 4">DSM 14697</strain>
    </source>
</reference>
<protein>
    <submittedName>
        <fullName evidence="3">Molybdenum metabolism regulator</fullName>
    </submittedName>
</protein>
<organism evidence="3 4">
    <name type="scientific">Corallococcus macrosporus DSM 14697</name>
    <dbReference type="NCBI Taxonomy" id="1189310"/>
    <lineage>
        <taxon>Bacteria</taxon>
        <taxon>Pseudomonadati</taxon>
        <taxon>Myxococcota</taxon>
        <taxon>Myxococcia</taxon>
        <taxon>Myxococcales</taxon>
        <taxon>Cystobacterineae</taxon>
        <taxon>Myxococcaceae</taxon>
        <taxon>Corallococcus</taxon>
    </lineage>
</organism>
<dbReference type="SUPFAM" id="SSF142921">
    <property type="entry name" value="WGR domain-like"/>
    <property type="match status" value="1"/>
</dbReference>
<accession>A0A250K260</accession>
<dbReference type="Gene3D" id="2.20.140.10">
    <property type="entry name" value="WGR domain"/>
    <property type="match status" value="1"/>
</dbReference>
<dbReference type="EMBL" id="CP022203">
    <property type="protein sequence ID" value="ATB49980.1"/>
    <property type="molecule type" value="Genomic_DNA"/>
</dbReference>
<dbReference type="CDD" id="cd07996">
    <property type="entry name" value="WGR_MMR_like"/>
    <property type="match status" value="1"/>
</dbReference>
<sequence length="288" mass="30873">MRRFEFVEGSSSKFWEPELKGNTFIVTFGRIGTAGQRREKAFADEAGARKEYEKKVAEKLREGYREVTEGGAAEAAPTPAPPPAPKKPELPRRVPAATPTPETVKAAAEALAALRARLGWRSWEVTSRARRARRALRALGGVDPAAHPELAGTFDALMARVVSPGKDGRLPLRHALALLGELDVAAFARAAEVWLAAPDAVPAATQVARQASALGQPELALRLGLLLAERPGQAGAPSEEGWAKRWTRLRPHVEDQLSSRGGSLATWAQSVDASKDTHLAGRLARLGA</sequence>
<keyword evidence="4" id="KW-1185">Reference proteome</keyword>
<dbReference type="AlphaFoldDB" id="A0A250K260"/>
<name>A0A250K260_9BACT</name>